<evidence type="ECO:0000313" key="7">
    <source>
        <dbReference type="EMBL" id="KIK26177.1"/>
    </source>
</evidence>
<evidence type="ECO:0000256" key="4">
    <source>
        <dbReference type="PROSITE-ProRule" id="PRU00176"/>
    </source>
</evidence>
<dbReference type="InterPro" id="IPR012677">
    <property type="entry name" value="Nucleotide-bd_a/b_plait_sf"/>
</dbReference>
<dbReference type="GO" id="GO:0005654">
    <property type="term" value="C:nucleoplasm"/>
    <property type="evidence" value="ECO:0007669"/>
    <property type="project" value="TreeGrafter"/>
</dbReference>
<dbReference type="Pfam" id="PF00076">
    <property type="entry name" value="RRM_1"/>
    <property type="match status" value="1"/>
</dbReference>
<feature type="compositionally biased region" description="Polar residues" evidence="5">
    <location>
        <begin position="217"/>
        <end position="230"/>
    </location>
</feature>
<evidence type="ECO:0000259" key="6">
    <source>
        <dbReference type="PROSITE" id="PS50102"/>
    </source>
</evidence>
<dbReference type="InterPro" id="IPR000504">
    <property type="entry name" value="RRM_dom"/>
</dbReference>
<feature type="region of interest" description="Disordered" evidence="5">
    <location>
        <begin position="133"/>
        <end position="163"/>
    </location>
</feature>
<dbReference type="SMART" id="SM00360">
    <property type="entry name" value="RRM"/>
    <property type="match status" value="1"/>
</dbReference>
<accession>A0A0C9ZVD2</accession>
<dbReference type="InterPro" id="IPR035979">
    <property type="entry name" value="RBD_domain_sf"/>
</dbReference>
<dbReference type="GO" id="GO:0005737">
    <property type="term" value="C:cytoplasm"/>
    <property type="evidence" value="ECO:0007669"/>
    <property type="project" value="TreeGrafter"/>
</dbReference>
<dbReference type="SMART" id="SM00361">
    <property type="entry name" value="RRM_1"/>
    <property type="match status" value="1"/>
</dbReference>
<evidence type="ECO:0000313" key="8">
    <source>
        <dbReference type="Proteomes" id="UP000054018"/>
    </source>
</evidence>
<reference evidence="8" key="2">
    <citation type="submission" date="2015-01" db="EMBL/GenBank/DDBJ databases">
        <title>Evolutionary Origins and Diversification of the Mycorrhizal Mutualists.</title>
        <authorList>
            <consortium name="DOE Joint Genome Institute"/>
            <consortium name="Mycorrhizal Genomics Consortium"/>
            <person name="Kohler A."/>
            <person name="Kuo A."/>
            <person name="Nagy L.G."/>
            <person name="Floudas D."/>
            <person name="Copeland A."/>
            <person name="Barry K.W."/>
            <person name="Cichocki N."/>
            <person name="Veneault-Fourrey C."/>
            <person name="LaButti K."/>
            <person name="Lindquist E.A."/>
            <person name="Lipzen A."/>
            <person name="Lundell T."/>
            <person name="Morin E."/>
            <person name="Murat C."/>
            <person name="Riley R."/>
            <person name="Ohm R."/>
            <person name="Sun H."/>
            <person name="Tunlid A."/>
            <person name="Henrissat B."/>
            <person name="Grigoriev I.V."/>
            <person name="Hibbett D.S."/>
            <person name="Martin F."/>
        </authorList>
    </citation>
    <scope>NUCLEOTIDE SEQUENCE [LARGE SCALE GENOMIC DNA]</scope>
    <source>
        <strain evidence="8">441</strain>
    </source>
</reference>
<feature type="region of interest" description="Disordered" evidence="5">
    <location>
        <begin position="182"/>
        <end position="295"/>
    </location>
</feature>
<organism evidence="7 8">
    <name type="scientific">Pisolithus microcarpus 441</name>
    <dbReference type="NCBI Taxonomy" id="765257"/>
    <lineage>
        <taxon>Eukaryota</taxon>
        <taxon>Fungi</taxon>
        <taxon>Dikarya</taxon>
        <taxon>Basidiomycota</taxon>
        <taxon>Agaricomycotina</taxon>
        <taxon>Agaricomycetes</taxon>
        <taxon>Agaricomycetidae</taxon>
        <taxon>Boletales</taxon>
        <taxon>Sclerodermatineae</taxon>
        <taxon>Pisolithaceae</taxon>
        <taxon>Pisolithus</taxon>
    </lineage>
</organism>
<dbReference type="InterPro" id="IPR003954">
    <property type="entry name" value="RRM_euk-type"/>
</dbReference>
<dbReference type="SUPFAM" id="SSF54928">
    <property type="entry name" value="RNA-binding domain, RBD"/>
    <property type="match status" value="1"/>
</dbReference>
<dbReference type="PANTHER" id="PTHR15481:SF0">
    <property type="entry name" value="LD23870P-RELATED"/>
    <property type="match status" value="1"/>
</dbReference>
<sequence>MSATHCIPDVPTTSSSGNHLWVPDPEPSDLPNESKPSPSRSTQLLKDRIYVGNLGPVVDEYTLLQIFSKYGKVTKLDFLFHKSGPNKGRPRGYAFIEFENEADAEKALAGANGKLLRGRKLVVTFAHQAPLNNSEISGSYGSRPKKADNTPTALSMVKSTGVGRSEIKTSRKIAMLEAKLRQMESSSPFTEKSSLPPKPAPPTGLPSDFSKSRLPGRSQQRLAAQRSTPLDAQRLALGSKCQLVPPRQNEIQKADPGLSTAAASEGQGRPPDLTKPPASRRLNIPGVKITKAHPK</sequence>
<dbReference type="CDD" id="cd12355">
    <property type="entry name" value="RRM_RBM18"/>
    <property type="match status" value="1"/>
</dbReference>
<name>A0A0C9ZVD2_9AGAM</name>
<proteinExistence type="predicted"/>
<dbReference type="STRING" id="765257.A0A0C9ZVD2"/>
<evidence type="ECO:0000256" key="2">
    <source>
        <dbReference type="ARBA" id="ARBA00022884"/>
    </source>
</evidence>
<dbReference type="EMBL" id="KN833703">
    <property type="protein sequence ID" value="KIK26177.1"/>
    <property type="molecule type" value="Genomic_DNA"/>
</dbReference>
<dbReference type="InterPro" id="IPR039157">
    <property type="entry name" value="RBM18_RRM"/>
</dbReference>
<protein>
    <recommendedName>
        <fullName evidence="1">Probable RNA-binding protein 18</fullName>
    </recommendedName>
    <alternativeName>
        <fullName evidence="3">RNA-binding motif protein 18</fullName>
    </alternativeName>
</protein>
<reference evidence="7 8" key="1">
    <citation type="submission" date="2014-04" db="EMBL/GenBank/DDBJ databases">
        <authorList>
            <consortium name="DOE Joint Genome Institute"/>
            <person name="Kuo A."/>
            <person name="Kohler A."/>
            <person name="Costa M.D."/>
            <person name="Nagy L.G."/>
            <person name="Floudas D."/>
            <person name="Copeland A."/>
            <person name="Barry K.W."/>
            <person name="Cichocki N."/>
            <person name="Veneault-Fourrey C."/>
            <person name="LaButti K."/>
            <person name="Lindquist E.A."/>
            <person name="Lipzen A."/>
            <person name="Lundell T."/>
            <person name="Morin E."/>
            <person name="Murat C."/>
            <person name="Sun H."/>
            <person name="Tunlid A."/>
            <person name="Henrissat B."/>
            <person name="Grigoriev I.V."/>
            <person name="Hibbett D.S."/>
            <person name="Martin F."/>
            <person name="Nordberg H.P."/>
            <person name="Cantor M.N."/>
            <person name="Hua S.X."/>
        </authorList>
    </citation>
    <scope>NUCLEOTIDE SEQUENCE [LARGE SCALE GENOMIC DNA]</scope>
    <source>
        <strain evidence="7 8">441</strain>
    </source>
</reference>
<feature type="region of interest" description="Disordered" evidence="5">
    <location>
        <begin position="1"/>
        <end position="41"/>
    </location>
</feature>
<dbReference type="GO" id="GO:0003723">
    <property type="term" value="F:RNA binding"/>
    <property type="evidence" value="ECO:0007669"/>
    <property type="project" value="UniProtKB-UniRule"/>
</dbReference>
<keyword evidence="2 4" id="KW-0694">RNA-binding</keyword>
<keyword evidence="8" id="KW-1185">Reference proteome</keyword>
<dbReference type="AlphaFoldDB" id="A0A0C9ZVD2"/>
<dbReference type="Proteomes" id="UP000054018">
    <property type="component" value="Unassembled WGS sequence"/>
</dbReference>
<gene>
    <name evidence="7" type="ORF">PISMIDRAFT_95416</name>
</gene>
<dbReference type="Gene3D" id="3.30.70.330">
    <property type="match status" value="1"/>
</dbReference>
<dbReference type="PANTHER" id="PTHR15481">
    <property type="entry name" value="RIBONUCLEIC ACID BINDING PROTEIN S1"/>
    <property type="match status" value="1"/>
</dbReference>
<feature type="domain" description="RRM" evidence="6">
    <location>
        <begin position="47"/>
        <end position="128"/>
    </location>
</feature>
<dbReference type="PROSITE" id="PS50102">
    <property type="entry name" value="RRM"/>
    <property type="match status" value="1"/>
</dbReference>
<dbReference type="HOGENOM" id="CLU_066926_0_0_1"/>
<dbReference type="GO" id="GO:0061574">
    <property type="term" value="C:ASAP complex"/>
    <property type="evidence" value="ECO:0007669"/>
    <property type="project" value="TreeGrafter"/>
</dbReference>
<evidence type="ECO:0000256" key="5">
    <source>
        <dbReference type="SAM" id="MobiDB-lite"/>
    </source>
</evidence>
<evidence type="ECO:0000256" key="3">
    <source>
        <dbReference type="ARBA" id="ARBA00030780"/>
    </source>
</evidence>
<evidence type="ECO:0000256" key="1">
    <source>
        <dbReference type="ARBA" id="ARBA00021141"/>
    </source>
</evidence>
<dbReference type="OrthoDB" id="6730379at2759"/>
<dbReference type="GO" id="GO:0000398">
    <property type="term" value="P:mRNA splicing, via spliceosome"/>
    <property type="evidence" value="ECO:0007669"/>
    <property type="project" value="TreeGrafter"/>
</dbReference>